<dbReference type="Proteomes" id="UP000308652">
    <property type="component" value="Unassembled WGS sequence"/>
</dbReference>
<keyword evidence="1" id="KW-0472">Membrane</keyword>
<feature type="transmembrane region" description="Helical" evidence="1">
    <location>
        <begin position="52"/>
        <end position="73"/>
    </location>
</feature>
<reference evidence="2 3" key="1">
    <citation type="journal article" date="2019" name="Nat. Ecol. Evol.">
        <title>Megaphylogeny resolves global patterns of mushroom evolution.</title>
        <authorList>
            <person name="Varga T."/>
            <person name="Krizsan K."/>
            <person name="Foldi C."/>
            <person name="Dima B."/>
            <person name="Sanchez-Garcia M."/>
            <person name="Sanchez-Ramirez S."/>
            <person name="Szollosi G.J."/>
            <person name="Szarkandi J.G."/>
            <person name="Papp V."/>
            <person name="Albert L."/>
            <person name="Andreopoulos W."/>
            <person name="Angelini C."/>
            <person name="Antonin V."/>
            <person name="Barry K.W."/>
            <person name="Bougher N.L."/>
            <person name="Buchanan P."/>
            <person name="Buyck B."/>
            <person name="Bense V."/>
            <person name="Catcheside P."/>
            <person name="Chovatia M."/>
            <person name="Cooper J."/>
            <person name="Damon W."/>
            <person name="Desjardin D."/>
            <person name="Finy P."/>
            <person name="Geml J."/>
            <person name="Haridas S."/>
            <person name="Hughes K."/>
            <person name="Justo A."/>
            <person name="Karasinski D."/>
            <person name="Kautmanova I."/>
            <person name="Kiss B."/>
            <person name="Kocsube S."/>
            <person name="Kotiranta H."/>
            <person name="LaButti K.M."/>
            <person name="Lechner B.E."/>
            <person name="Liimatainen K."/>
            <person name="Lipzen A."/>
            <person name="Lukacs Z."/>
            <person name="Mihaltcheva S."/>
            <person name="Morgado L.N."/>
            <person name="Niskanen T."/>
            <person name="Noordeloos M.E."/>
            <person name="Ohm R.A."/>
            <person name="Ortiz-Santana B."/>
            <person name="Ovrebo C."/>
            <person name="Racz N."/>
            <person name="Riley R."/>
            <person name="Savchenko A."/>
            <person name="Shiryaev A."/>
            <person name="Soop K."/>
            <person name="Spirin V."/>
            <person name="Szebenyi C."/>
            <person name="Tomsovsky M."/>
            <person name="Tulloss R.E."/>
            <person name="Uehling J."/>
            <person name="Grigoriev I.V."/>
            <person name="Vagvolgyi C."/>
            <person name="Papp T."/>
            <person name="Martin F.M."/>
            <person name="Miettinen O."/>
            <person name="Hibbett D.S."/>
            <person name="Nagy L.G."/>
        </authorList>
    </citation>
    <scope>NUCLEOTIDE SEQUENCE [LARGE SCALE GENOMIC DNA]</scope>
    <source>
        <strain evidence="2 3">CBS 166.37</strain>
    </source>
</reference>
<accession>A0A5C3LYF3</accession>
<sequence length="270" mass="29803">PPPPPGLNYIAAIQPSFNMLMIGTSFSAALIPLLIVLFFFSTKALRRMPIFILNVISILLGISMGILNVYRTLVSPSKLHPSGDITMGCLIFIIPFFVESILVFRIFAVYPPRTTPTKVIVAISIPLLLLKTGRIANATQFLVRYAKIAREIPNPMIAGQISWTANPGQRIEWGLQMADNSLASFLFLRRLNTGMLVAKDSSVQVVGGLFWIAVSNFVFPVLLSLAQLIFSFKDPSFLDGNYVFMCNDYVAIIGVLLATVWTAGNQWSNE</sequence>
<keyword evidence="1" id="KW-0812">Transmembrane</keyword>
<dbReference type="AlphaFoldDB" id="A0A5C3LYF3"/>
<evidence type="ECO:0000313" key="3">
    <source>
        <dbReference type="Proteomes" id="UP000308652"/>
    </source>
</evidence>
<dbReference type="OrthoDB" id="2548432at2759"/>
<evidence type="ECO:0000313" key="2">
    <source>
        <dbReference type="EMBL" id="TFK37705.1"/>
    </source>
</evidence>
<organism evidence="2 3">
    <name type="scientific">Crucibulum laeve</name>
    <dbReference type="NCBI Taxonomy" id="68775"/>
    <lineage>
        <taxon>Eukaryota</taxon>
        <taxon>Fungi</taxon>
        <taxon>Dikarya</taxon>
        <taxon>Basidiomycota</taxon>
        <taxon>Agaricomycotina</taxon>
        <taxon>Agaricomycetes</taxon>
        <taxon>Agaricomycetidae</taxon>
        <taxon>Agaricales</taxon>
        <taxon>Agaricineae</taxon>
        <taxon>Nidulariaceae</taxon>
        <taxon>Crucibulum</taxon>
    </lineage>
</organism>
<proteinExistence type="predicted"/>
<name>A0A5C3LYF3_9AGAR</name>
<feature type="transmembrane region" description="Helical" evidence="1">
    <location>
        <begin position="20"/>
        <end position="40"/>
    </location>
</feature>
<dbReference type="InterPro" id="IPR027458">
    <property type="entry name" value="STE2_TM1-TM2_sf"/>
</dbReference>
<evidence type="ECO:0000256" key="1">
    <source>
        <dbReference type="SAM" id="Phobius"/>
    </source>
</evidence>
<dbReference type="EMBL" id="ML213607">
    <property type="protein sequence ID" value="TFK37705.1"/>
    <property type="molecule type" value="Genomic_DNA"/>
</dbReference>
<feature type="transmembrane region" description="Helical" evidence="1">
    <location>
        <begin position="242"/>
        <end position="264"/>
    </location>
</feature>
<gene>
    <name evidence="2" type="ORF">BDQ12DRAFT_569585</name>
</gene>
<keyword evidence="1" id="KW-1133">Transmembrane helix</keyword>
<dbReference type="Gene3D" id="1.10.287.920">
    <property type="entry name" value="Pheromone alpha factor receptor"/>
    <property type="match status" value="1"/>
</dbReference>
<feature type="transmembrane region" description="Helical" evidence="1">
    <location>
        <begin position="85"/>
        <end position="107"/>
    </location>
</feature>
<feature type="non-terminal residue" evidence="2">
    <location>
        <position position="270"/>
    </location>
</feature>
<protein>
    <submittedName>
        <fullName evidence="2">Uncharacterized protein</fullName>
    </submittedName>
</protein>
<keyword evidence="3" id="KW-1185">Reference proteome</keyword>
<feature type="transmembrane region" description="Helical" evidence="1">
    <location>
        <begin position="209"/>
        <end position="230"/>
    </location>
</feature>
<feature type="non-terminal residue" evidence="2">
    <location>
        <position position="1"/>
    </location>
</feature>